<protein>
    <recommendedName>
        <fullName evidence="4">DUF2130 domain-containing protein</fullName>
    </recommendedName>
</protein>
<dbReference type="STRING" id="1276246.SCULI_v1c03490"/>
<evidence type="ECO:0000313" key="3">
    <source>
        <dbReference type="Proteomes" id="UP000019267"/>
    </source>
</evidence>
<feature type="coiled-coil region" evidence="1">
    <location>
        <begin position="94"/>
        <end position="168"/>
    </location>
</feature>
<dbReference type="OrthoDB" id="388108at2"/>
<dbReference type="eggNOG" id="COG4487">
    <property type="taxonomic scope" value="Bacteria"/>
</dbReference>
<dbReference type="EMBL" id="CP006681">
    <property type="protein sequence ID" value="AHI52690.1"/>
    <property type="molecule type" value="Genomic_DNA"/>
</dbReference>
<proteinExistence type="predicted"/>
<dbReference type="KEGG" id="scq:SCULI_v1c03490"/>
<dbReference type="Proteomes" id="UP000019267">
    <property type="component" value="Chromosome"/>
</dbReference>
<name>W6A785_9MOLU</name>
<evidence type="ECO:0000256" key="1">
    <source>
        <dbReference type="SAM" id="Coils"/>
    </source>
</evidence>
<accession>W6A785</accession>
<evidence type="ECO:0000313" key="2">
    <source>
        <dbReference type="EMBL" id="AHI52690.1"/>
    </source>
</evidence>
<evidence type="ECO:0008006" key="4">
    <source>
        <dbReference type="Google" id="ProtNLM"/>
    </source>
</evidence>
<sequence>MELNFLCPKCNQVITEKDFNQNEKSLAQLKDFFQSKANAFKTKIRQELVVEFENQKETEIQLKLSQQKSAMDKIINDLEGQIKNFESIKELEIQKRANQMANEFQAQLNHLQEHKNSLEKQILNFENQIKTFELTKDQLILKSREELRQEYEQKFEIANKQILELEKSNSQFKVIQNKTKGENFEHDVEGELRKVFTEDIITKITSQTKKADYLQEVRIDNEVIGKIVYEVKNAVWSSTWEKKLVDDMARVESKYGILVATSFNDQYRGIPFKVSDYSPNIFLTDPDSFTFVGNIIRSLIKAEKRLQEKYENNQSSEKIKEFNNWKETTFNSVSKLFEEQFKRIEENENSIKNKIDDIRIAREKLYSNWTKVVKNFIEGINI</sequence>
<dbReference type="AlphaFoldDB" id="W6A785"/>
<keyword evidence="3" id="KW-1185">Reference proteome</keyword>
<dbReference type="InterPro" id="IPR019219">
    <property type="entry name" value="DUF2130"/>
</dbReference>
<organism evidence="2 3">
    <name type="scientific">Spiroplasma culicicola AES-1</name>
    <dbReference type="NCBI Taxonomy" id="1276246"/>
    <lineage>
        <taxon>Bacteria</taxon>
        <taxon>Bacillati</taxon>
        <taxon>Mycoplasmatota</taxon>
        <taxon>Mollicutes</taxon>
        <taxon>Entomoplasmatales</taxon>
        <taxon>Spiroplasmataceae</taxon>
        <taxon>Spiroplasma</taxon>
    </lineage>
</organism>
<dbReference type="HOGENOM" id="CLU_631508_0_0_14"/>
<dbReference type="RefSeq" id="WP_025362931.1">
    <property type="nucleotide sequence ID" value="NZ_CP006681.1"/>
</dbReference>
<keyword evidence="1" id="KW-0175">Coiled coil</keyword>
<gene>
    <name evidence="2" type="ORF">SCULI_v1c03490</name>
</gene>
<dbReference type="Pfam" id="PF09903">
    <property type="entry name" value="DUF2130"/>
    <property type="match status" value="1"/>
</dbReference>
<dbReference type="PATRIC" id="fig|1276246.3.peg.348"/>
<reference evidence="2 3" key="1">
    <citation type="journal article" date="2014" name="Genome Biol. Evol.">
        <title>Molecular evolution of the substrate utilization strategies and putative virulence factors in mosquito-associated Spiroplasma species.</title>
        <authorList>
            <person name="Chang T.H."/>
            <person name="Lo W.S."/>
            <person name="Ku C."/>
            <person name="Chen L.L."/>
            <person name="Kuo C.H."/>
        </authorList>
    </citation>
    <scope>NUCLEOTIDE SEQUENCE [LARGE SCALE GENOMIC DNA]</scope>
    <source>
        <strain evidence="2">AES-1</strain>
    </source>
</reference>